<dbReference type="EMBL" id="JACSQQ010000005">
    <property type="protein sequence ID" value="MBD7949599.1"/>
    <property type="molecule type" value="Genomic_DNA"/>
</dbReference>
<evidence type="ECO:0000313" key="2">
    <source>
        <dbReference type="Proteomes" id="UP000641803"/>
    </source>
</evidence>
<accession>A0ABR8RP84</accession>
<gene>
    <name evidence="1" type="ORF">H9652_04140</name>
</gene>
<dbReference type="Pfam" id="PF05133">
    <property type="entry name" value="SPP1_portal"/>
    <property type="match status" value="1"/>
</dbReference>
<name>A0ABR8RP84_9CELL</name>
<organism evidence="1 2">
    <name type="scientific">Oerskovia rustica</name>
    <dbReference type="NCBI Taxonomy" id="2762237"/>
    <lineage>
        <taxon>Bacteria</taxon>
        <taxon>Bacillati</taxon>
        <taxon>Actinomycetota</taxon>
        <taxon>Actinomycetes</taxon>
        <taxon>Micrococcales</taxon>
        <taxon>Cellulomonadaceae</taxon>
        <taxon>Oerskovia</taxon>
    </lineage>
</organism>
<protein>
    <submittedName>
        <fullName evidence="1">Phage portal protein</fullName>
    </submittedName>
</protein>
<dbReference type="Proteomes" id="UP000641803">
    <property type="component" value="Unassembled WGS sequence"/>
</dbReference>
<sequence length="460" mass="51620">MDSAEILRLATLMADKIRARRPDIVSNVAYFKGTEGRMRFASDEFRDYFADRFSGFSDNWCMPVAQAPIERIHQLGIRLDGSTTADVESARMWERNEADRGLSEALMMMTVAKRSFGMVSPSPVGARVTFEHPDSACVIYDATTRQRRAGMVVWQDEKFEYSEFQTPQYIIPLKRPRFIRESGDKHVAPNADGWAFDQARELKANPLGAVPLVEFRNQALLDDEPMSDIAGVKPIQDTINLVWAYLLNGLDTASLPARIIKGIDVPKEPILDQDGQIIGERPIELDRLIRDRIIFIPGEGDVAEWTAGNLEVFSKVIGHAVEHVVAQTRTPAHYLIAASSNTPATGYELAEAGLVSKAAERISYANPSVREIYRLAAIAEGQAERAAQIAVGKVLWKKPQYRSEQQLMDGLQKMRTAGFPFQWIAEEYGLSPSEVDRVMEMKRTEERDPTMEQVARDLAI</sequence>
<comment type="caution">
    <text evidence="1">The sequence shown here is derived from an EMBL/GenBank/DDBJ whole genome shotgun (WGS) entry which is preliminary data.</text>
</comment>
<evidence type="ECO:0000313" key="1">
    <source>
        <dbReference type="EMBL" id="MBD7949599.1"/>
    </source>
</evidence>
<proteinExistence type="predicted"/>
<dbReference type="RefSeq" id="WP_191795007.1">
    <property type="nucleotide sequence ID" value="NZ_JACSQQ010000005.1"/>
</dbReference>
<keyword evidence="2" id="KW-1185">Reference proteome</keyword>
<dbReference type="InterPro" id="IPR021145">
    <property type="entry name" value="Portal_protein_SPP1_Gp6-like"/>
</dbReference>
<reference evidence="1 2" key="1">
    <citation type="submission" date="2020-08" db="EMBL/GenBank/DDBJ databases">
        <title>A Genomic Blueprint of the Chicken Gut Microbiome.</title>
        <authorList>
            <person name="Gilroy R."/>
            <person name="Ravi A."/>
            <person name="Getino M."/>
            <person name="Pursley I."/>
            <person name="Horton D.L."/>
            <person name="Alikhan N.-F."/>
            <person name="Baker D."/>
            <person name="Gharbi K."/>
            <person name="Hall N."/>
            <person name="Watson M."/>
            <person name="Adriaenssens E.M."/>
            <person name="Foster-Nyarko E."/>
            <person name="Jarju S."/>
            <person name="Secka A."/>
            <person name="Antonio M."/>
            <person name="Oren A."/>
            <person name="Chaudhuri R."/>
            <person name="La Ragione R.M."/>
            <person name="Hildebrand F."/>
            <person name="Pallen M.J."/>
        </authorList>
    </citation>
    <scope>NUCLEOTIDE SEQUENCE [LARGE SCALE GENOMIC DNA]</scope>
    <source>
        <strain evidence="1 2">Sa4CUA1</strain>
    </source>
</reference>